<dbReference type="InterPro" id="IPR035903">
    <property type="entry name" value="HesB-like_dom_sf"/>
</dbReference>
<dbReference type="Proteomes" id="UP001597252">
    <property type="component" value="Unassembled WGS sequence"/>
</dbReference>
<evidence type="ECO:0000259" key="1">
    <source>
        <dbReference type="Pfam" id="PF01521"/>
    </source>
</evidence>
<name>A0ABW4E9I9_9LACO</name>
<comment type="caution">
    <text evidence="2">The sequence shown here is derived from an EMBL/GenBank/DDBJ whole genome shotgun (WGS) entry which is preliminary data.</text>
</comment>
<gene>
    <name evidence="2" type="ORF">ACFQ5J_09500</name>
</gene>
<evidence type="ECO:0000313" key="2">
    <source>
        <dbReference type="EMBL" id="MFD1485464.1"/>
    </source>
</evidence>
<dbReference type="RefSeq" id="WP_125751226.1">
    <property type="nucleotide sequence ID" value="NZ_JBHTON010000029.1"/>
</dbReference>
<accession>A0ABW4E9I9</accession>
<proteinExistence type="predicted"/>
<feature type="domain" description="Core" evidence="1">
    <location>
        <begin position="1"/>
        <end position="110"/>
    </location>
</feature>
<keyword evidence="3" id="KW-1185">Reference proteome</keyword>
<dbReference type="EMBL" id="JBHTON010000029">
    <property type="protein sequence ID" value="MFD1485464.1"/>
    <property type="molecule type" value="Genomic_DNA"/>
</dbReference>
<reference evidence="3" key="1">
    <citation type="journal article" date="2019" name="Int. J. Syst. Evol. Microbiol.">
        <title>The Global Catalogue of Microorganisms (GCM) 10K type strain sequencing project: providing services to taxonomists for standard genome sequencing and annotation.</title>
        <authorList>
            <consortium name="The Broad Institute Genomics Platform"/>
            <consortium name="The Broad Institute Genome Sequencing Center for Infectious Disease"/>
            <person name="Wu L."/>
            <person name="Ma J."/>
        </authorList>
    </citation>
    <scope>NUCLEOTIDE SEQUENCE [LARGE SCALE GENOMIC DNA]</scope>
    <source>
        <strain evidence="3">CCM 8903</strain>
    </source>
</reference>
<dbReference type="Gene3D" id="2.60.300.12">
    <property type="entry name" value="HesB-like domain"/>
    <property type="match status" value="1"/>
</dbReference>
<dbReference type="InterPro" id="IPR000361">
    <property type="entry name" value="ATAP_core_dom"/>
</dbReference>
<dbReference type="Pfam" id="PF01521">
    <property type="entry name" value="Fe-S_biosyn"/>
    <property type="match status" value="1"/>
</dbReference>
<dbReference type="SUPFAM" id="SSF89360">
    <property type="entry name" value="HesB-like domain"/>
    <property type="match status" value="1"/>
</dbReference>
<sequence length="133" mass="14262">MDITIKPDALAYLQTKMGSQERLFLALDDGSSKYSQLGGTCAIGNKYQLVISDQADPDYAIPLTNDAGLALTTGDLEEMYLGHGLVLDYQLATLALRDDSGVLDGAVMLNRPVVVVDDNALKAQRQAIGNQIC</sequence>
<evidence type="ECO:0000313" key="3">
    <source>
        <dbReference type="Proteomes" id="UP001597252"/>
    </source>
</evidence>
<protein>
    <submittedName>
        <fullName evidence="2">Iron-sulfur cluster biosynthesis family protein</fullName>
    </submittedName>
</protein>
<organism evidence="2 3">
    <name type="scientific">Lacticaseibacillus baoqingensis</name>
    <dbReference type="NCBI Taxonomy" id="2486013"/>
    <lineage>
        <taxon>Bacteria</taxon>
        <taxon>Bacillati</taxon>
        <taxon>Bacillota</taxon>
        <taxon>Bacilli</taxon>
        <taxon>Lactobacillales</taxon>
        <taxon>Lactobacillaceae</taxon>
        <taxon>Lacticaseibacillus</taxon>
    </lineage>
</organism>